<comment type="caution">
    <text evidence="1">The sequence shown here is derived from an EMBL/GenBank/DDBJ whole genome shotgun (WGS) entry which is preliminary data.</text>
</comment>
<sequence length="126" mass="13613">MEHVAQSRLTFTGARGTSSVVQEMTLDCGAIGCNNIRLDQEDIASSVAGNFISQTGAIVSESKANDDIKMGGGKQGKSTTEPVVSLVTFLILKRSGSYRKPTLGSQHPLSSEFNQEEISKWRVYDD</sequence>
<gene>
    <name evidence="1" type="ORF">NC653_017757</name>
</gene>
<dbReference type="AlphaFoldDB" id="A0AAD6QRD5"/>
<dbReference type="Proteomes" id="UP001164929">
    <property type="component" value="Chromosome 6"/>
</dbReference>
<evidence type="ECO:0000313" key="2">
    <source>
        <dbReference type="Proteomes" id="UP001164929"/>
    </source>
</evidence>
<dbReference type="EMBL" id="JAQIZT010000006">
    <property type="protein sequence ID" value="KAJ6995064.1"/>
    <property type="molecule type" value="Genomic_DNA"/>
</dbReference>
<name>A0AAD6QRD5_9ROSI</name>
<proteinExistence type="predicted"/>
<keyword evidence="2" id="KW-1185">Reference proteome</keyword>
<accession>A0AAD6QRD5</accession>
<organism evidence="1 2">
    <name type="scientific">Populus alba x Populus x berolinensis</name>
    <dbReference type="NCBI Taxonomy" id="444605"/>
    <lineage>
        <taxon>Eukaryota</taxon>
        <taxon>Viridiplantae</taxon>
        <taxon>Streptophyta</taxon>
        <taxon>Embryophyta</taxon>
        <taxon>Tracheophyta</taxon>
        <taxon>Spermatophyta</taxon>
        <taxon>Magnoliopsida</taxon>
        <taxon>eudicotyledons</taxon>
        <taxon>Gunneridae</taxon>
        <taxon>Pentapetalae</taxon>
        <taxon>rosids</taxon>
        <taxon>fabids</taxon>
        <taxon>Malpighiales</taxon>
        <taxon>Salicaceae</taxon>
        <taxon>Saliceae</taxon>
        <taxon>Populus</taxon>
    </lineage>
</organism>
<protein>
    <submittedName>
        <fullName evidence="1">Uncharacterized protein</fullName>
    </submittedName>
</protein>
<reference evidence="1" key="1">
    <citation type="journal article" date="2023" name="Mol. Ecol. Resour.">
        <title>Chromosome-level genome assembly of a triploid poplar Populus alba 'Berolinensis'.</title>
        <authorList>
            <person name="Chen S."/>
            <person name="Yu Y."/>
            <person name="Wang X."/>
            <person name="Wang S."/>
            <person name="Zhang T."/>
            <person name="Zhou Y."/>
            <person name="He R."/>
            <person name="Meng N."/>
            <person name="Wang Y."/>
            <person name="Liu W."/>
            <person name="Liu Z."/>
            <person name="Liu J."/>
            <person name="Guo Q."/>
            <person name="Huang H."/>
            <person name="Sederoff R.R."/>
            <person name="Wang G."/>
            <person name="Qu G."/>
            <person name="Chen S."/>
        </authorList>
    </citation>
    <scope>NUCLEOTIDE SEQUENCE</scope>
    <source>
        <strain evidence="1">SC-2020</strain>
    </source>
</reference>
<evidence type="ECO:0000313" key="1">
    <source>
        <dbReference type="EMBL" id="KAJ6995064.1"/>
    </source>
</evidence>